<accession>A0AAV1SR64</accession>
<protein>
    <recommendedName>
        <fullName evidence="5">Pentatricopeptide repeat-containing protein</fullName>
    </recommendedName>
</protein>
<dbReference type="AlphaFoldDB" id="A0AAV1SR64"/>
<sequence>MVSVVSGLGERYMTVKAIVRELESVGFFVKARTFLLLLRIYWHGGMYSMVFEVLEEMGRFGFKPNAFARNVLMDVLFKIGRVDVGIKVLKGTQLPNFLSLNIGLCNLYKLNDLVNVKNVTRMMYI</sequence>
<dbReference type="InterPro" id="IPR002885">
    <property type="entry name" value="PPR_rpt"/>
</dbReference>
<organism evidence="3 4">
    <name type="scientific">Dovyalis caffra</name>
    <dbReference type="NCBI Taxonomy" id="77055"/>
    <lineage>
        <taxon>Eukaryota</taxon>
        <taxon>Viridiplantae</taxon>
        <taxon>Streptophyta</taxon>
        <taxon>Embryophyta</taxon>
        <taxon>Tracheophyta</taxon>
        <taxon>Spermatophyta</taxon>
        <taxon>Magnoliopsida</taxon>
        <taxon>eudicotyledons</taxon>
        <taxon>Gunneridae</taxon>
        <taxon>Pentapetalae</taxon>
        <taxon>rosids</taxon>
        <taxon>fabids</taxon>
        <taxon>Malpighiales</taxon>
        <taxon>Salicaceae</taxon>
        <taxon>Flacourtieae</taxon>
        <taxon>Dovyalis</taxon>
    </lineage>
</organism>
<evidence type="ECO:0000256" key="1">
    <source>
        <dbReference type="ARBA" id="ARBA00022737"/>
    </source>
</evidence>
<comment type="caution">
    <text evidence="3">The sequence shown here is derived from an EMBL/GenBank/DDBJ whole genome shotgun (WGS) entry which is preliminary data.</text>
</comment>
<name>A0AAV1SR64_9ROSI</name>
<evidence type="ECO:0008006" key="5">
    <source>
        <dbReference type="Google" id="ProtNLM"/>
    </source>
</evidence>
<keyword evidence="4" id="KW-1185">Reference proteome</keyword>
<dbReference type="Pfam" id="PF01535">
    <property type="entry name" value="PPR"/>
    <property type="match status" value="1"/>
</dbReference>
<proteinExistence type="predicted"/>
<keyword evidence="1" id="KW-0677">Repeat</keyword>
<evidence type="ECO:0000313" key="4">
    <source>
        <dbReference type="Proteomes" id="UP001314170"/>
    </source>
</evidence>
<dbReference type="Gene3D" id="1.25.40.10">
    <property type="entry name" value="Tetratricopeptide repeat domain"/>
    <property type="match status" value="1"/>
</dbReference>
<dbReference type="Proteomes" id="UP001314170">
    <property type="component" value="Unassembled WGS sequence"/>
</dbReference>
<feature type="repeat" description="PPR" evidence="2">
    <location>
        <begin position="30"/>
        <end position="64"/>
    </location>
</feature>
<gene>
    <name evidence="3" type="ORF">DCAF_LOCUS25447</name>
</gene>
<evidence type="ECO:0000256" key="2">
    <source>
        <dbReference type="PROSITE-ProRule" id="PRU00708"/>
    </source>
</evidence>
<evidence type="ECO:0000313" key="3">
    <source>
        <dbReference type="EMBL" id="CAK7355002.1"/>
    </source>
</evidence>
<reference evidence="3 4" key="1">
    <citation type="submission" date="2024-01" db="EMBL/GenBank/DDBJ databases">
        <authorList>
            <person name="Waweru B."/>
        </authorList>
    </citation>
    <scope>NUCLEOTIDE SEQUENCE [LARGE SCALE GENOMIC DNA]</scope>
</reference>
<dbReference type="EMBL" id="CAWUPB010001195">
    <property type="protein sequence ID" value="CAK7355002.1"/>
    <property type="molecule type" value="Genomic_DNA"/>
</dbReference>
<dbReference type="InterPro" id="IPR011990">
    <property type="entry name" value="TPR-like_helical_dom_sf"/>
</dbReference>
<dbReference type="PROSITE" id="PS51375">
    <property type="entry name" value="PPR"/>
    <property type="match status" value="1"/>
</dbReference>